<reference evidence="2 3" key="1">
    <citation type="submission" date="2016-08" db="EMBL/GenBank/DDBJ databases">
        <title>Analysis of Carbohydrate Active Enzymes in Thermogemmatispora T81 Reveals Carbohydrate Degradation Ability.</title>
        <authorList>
            <person name="Tomazini A."/>
            <person name="Lal S."/>
            <person name="Stott M."/>
            <person name="Henrissat B."/>
            <person name="Polikarpov I."/>
            <person name="Sparling R."/>
            <person name="Levin D.B."/>
        </authorList>
    </citation>
    <scope>NUCLEOTIDE SEQUENCE [LARGE SCALE GENOMIC DNA]</scope>
    <source>
        <strain evidence="2 3">T81</strain>
    </source>
</reference>
<keyword evidence="1" id="KW-1133">Transmembrane helix</keyword>
<keyword evidence="1" id="KW-0472">Membrane</keyword>
<keyword evidence="1" id="KW-0812">Transmembrane</keyword>
<evidence type="ECO:0000256" key="1">
    <source>
        <dbReference type="SAM" id="Phobius"/>
    </source>
</evidence>
<dbReference type="EMBL" id="MCIF01000002">
    <property type="protein sequence ID" value="RAQ95219.1"/>
    <property type="molecule type" value="Genomic_DNA"/>
</dbReference>
<evidence type="ECO:0000313" key="3">
    <source>
        <dbReference type="Proteomes" id="UP000248706"/>
    </source>
</evidence>
<comment type="caution">
    <text evidence="2">The sequence shown here is derived from an EMBL/GenBank/DDBJ whole genome shotgun (WGS) entry which is preliminary data.</text>
</comment>
<dbReference type="Proteomes" id="UP000248706">
    <property type="component" value="Unassembled WGS sequence"/>
</dbReference>
<organism evidence="2 3">
    <name type="scientific">Thermogemmatispora tikiterensis</name>
    <dbReference type="NCBI Taxonomy" id="1825093"/>
    <lineage>
        <taxon>Bacteria</taxon>
        <taxon>Bacillati</taxon>
        <taxon>Chloroflexota</taxon>
        <taxon>Ktedonobacteria</taxon>
        <taxon>Thermogemmatisporales</taxon>
        <taxon>Thermogemmatisporaceae</taxon>
        <taxon>Thermogemmatispora</taxon>
    </lineage>
</organism>
<feature type="transmembrane region" description="Helical" evidence="1">
    <location>
        <begin position="12"/>
        <end position="34"/>
    </location>
</feature>
<keyword evidence="3" id="KW-1185">Reference proteome</keyword>
<accession>A0A328VE92</accession>
<proteinExistence type="predicted"/>
<protein>
    <recommendedName>
        <fullName evidence="4">DUF4282 domain-containing protein</fullName>
    </recommendedName>
</protein>
<feature type="transmembrane region" description="Helical" evidence="1">
    <location>
        <begin position="40"/>
        <end position="62"/>
    </location>
</feature>
<evidence type="ECO:0000313" key="2">
    <source>
        <dbReference type="EMBL" id="RAQ95219.1"/>
    </source>
</evidence>
<evidence type="ECO:0008006" key="4">
    <source>
        <dbReference type="Google" id="ProtNLM"/>
    </source>
</evidence>
<dbReference type="AlphaFoldDB" id="A0A328VE92"/>
<sequence length="129" mass="14523">MPADPIKAVFWFLYWLLRVVVRFYWLPLLAGVIYESLLNGLIGGGITLLLGLVLWVVLFAALRVVELLRGVAHVLATVEQLQREFSLVDNDPLPRSSEGEPRDEPRVVEGTIVYLDEKRRERGGQPGAN</sequence>
<name>A0A328VE92_9CHLR</name>
<gene>
    <name evidence="2" type="ORF">A4R35_06705</name>
</gene>